<reference evidence="2" key="1">
    <citation type="submission" date="2021-01" db="EMBL/GenBank/DDBJ databases">
        <authorList>
            <person name="Corre E."/>
            <person name="Pelletier E."/>
            <person name="Niang G."/>
            <person name="Scheremetjew M."/>
            <person name="Finn R."/>
            <person name="Kale V."/>
            <person name="Holt S."/>
            <person name="Cochrane G."/>
            <person name="Meng A."/>
            <person name="Brown T."/>
            <person name="Cohen L."/>
        </authorList>
    </citation>
    <scope>NUCLEOTIDE SEQUENCE</scope>
    <source>
        <strain evidence="2">CCMP3107</strain>
    </source>
</reference>
<feature type="chain" id="PRO_5030159591" description="Fe2OG dioxygenase domain-containing protein" evidence="1">
    <location>
        <begin position="20"/>
        <end position="440"/>
    </location>
</feature>
<evidence type="ECO:0000256" key="1">
    <source>
        <dbReference type="SAM" id="SignalP"/>
    </source>
</evidence>
<keyword evidence="1" id="KW-0732">Signal</keyword>
<dbReference type="EMBL" id="HBIU01023160">
    <property type="protein sequence ID" value="CAE0632066.1"/>
    <property type="molecule type" value="Transcribed_RNA"/>
</dbReference>
<sequence>MQGIFVLLLVAICISHCKAKWKELESEDDYLMLFGGDERASKAIFLGVYSEECMSSVETMAFKGANRNCPEEYLSVVRIHKQVLSPSMLQRLGIGEACSAMLHFSKDNRIDDYQITFDDDEKSLTEWINNQSRVVMQLKNNFSFDVKYFWKNEGAAGEVDSGTIQEGGSVNINSYLGHLFAVRGVGDQDGRLLTWFVADRNGQLLLDHTEGRLECYEDPATSFTQQACRNPEDALFEFAMALWYNKRVEANAYQPSLVPRMTAAGFEKHRLPEEMFRELTRFWENGQHRKNVEGMVGPCLNQHVAPSYVLHLNPHMKRRLDNTLKPMLSEWSNRTDLEQTSIYGIREYTEGASLLMHVDTVSTHVISAIVNVAQSEGAVWPLQILDHDGGLHEVPMAPGDVVYYESARLLHGREAPLRGASYANVFVHYKPREGWDFDWV</sequence>
<organism evidence="2">
    <name type="scientific">Heterosigma akashiwo</name>
    <name type="common">Chromophytic alga</name>
    <name type="synonym">Heterosigma carterae</name>
    <dbReference type="NCBI Taxonomy" id="2829"/>
    <lineage>
        <taxon>Eukaryota</taxon>
        <taxon>Sar</taxon>
        <taxon>Stramenopiles</taxon>
        <taxon>Ochrophyta</taxon>
        <taxon>Raphidophyceae</taxon>
        <taxon>Chattonellales</taxon>
        <taxon>Chattonellaceae</taxon>
        <taxon>Heterosigma</taxon>
    </lineage>
</organism>
<evidence type="ECO:0000313" key="2">
    <source>
        <dbReference type="EMBL" id="CAE0632066.1"/>
    </source>
</evidence>
<gene>
    <name evidence="2" type="ORF">HAKA00212_LOCUS10771</name>
</gene>
<accession>A0A6S9IVL0</accession>
<proteinExistence type="predicted"/>
<evidence type="ECO:0008006" key="3">
    <source>
        <dbReference type="Google" id="ProtNLM"/>
    </source>
</evidence>
<protein>
    <recommendedName>
        <fullName evidence="3">Fe2OG dioxygenase domain-containing protein</fullName>
    </recommendedName>
</protein>
<feature type="signal peptide" evidence="1">
    <location>
        <begin position="1"/>
        <end position="19"/>
    </location>
</feature>
<dbReference type="AlphaFoldDB" id="A0A6S9IVL0"/>
<name>A0A6S9IVL0_HETAK</name>